<dbReference type="GO" id="GO:0046872">
    <property type="term" value="F:metal ion binding"/>
    <property type="evidence" value="ECO:0007669"/>
    <property type="project" value="UniProtKB-KW"/>
</dbReference>
<dbReference type="GO" id="GO:0005829">
    <property type="term" value="C:cytosol"/>
    <property type="evidence" value="ECO:0007669"/>
    <property type="project" value="TreeGrafter"/>
</dbReference>
<dbReference type="Pfam" id="PF03119">
    <property type="entry name" value="DNA_ligase_ZBD"/>
    <property type="match status" value="1"/>
</dbReference>
<feature type="binding site" evidence="14">
    <location>
        <position position="114"/>
    </location>
    <ligand>
        <name>NAD(+)</name>
        <dbReference type="ChEBI" id="CHEBI:57540"/>
    </ligand>
</feature>
<dbReference type="SUPFAM" id="SSF50249">
    <property type="entry name" value="Nucleic acid-binding proteins"/>
    <property type="match status" value="1"/>
</dbReference>
<feature type="binding site" evidence="14">
    <location>
        <position position="441"/>
    </location>
    <ligand>
        <name>Zn(2+)</name>
        <dbReference type="ChEBI" id="CHEBI:29105"/>
    </ligand>
</feature>
<dbReference type="InterPro" id="IPR041663">
    <property type="entry name" value="DisA/LigA_HHH"/>
</dbReference>
<dbReference type="AlphaFoldDB" id="A0A1G2B6W1"/>
<dbReference type="InterPro" id="IPR018239">
    <property type="entry name" value="DNA_ligase_AS"/>
</dbReference>
<dbReference type="FunFam" id="1.10.150.20:FF:000006">
    <property type="entry name" value="DNA ligase"/>
    <property type="match status" value="1"/>
</dbReference>
<dbReference type="PROSITE" id="PS01056">
    <property type="entry name" value="DNA_LIGASE_N2"/>
    <property type="match status" value="1"/>
</dbReference>
<feature type="binding site" evidence="14">
    <location>
        <position position="137"/>
    </location>
    <ligand>
        <name>NAD(+)</name>
        <dbReference type="ChEBI" id="CHEBI:57540"/>
    </ligand>
</feature>
<reference evidence="17 18" key="1">
    <citation type="journal article" date="2016" name="Nat. Commun.">
        <title>Thousands of microbial genomes shed light on interconnected biogeochemical processes in an aquifer system.</title>
        <authorList>
            <person name="Anantharaman K."/>
            <person name="Brown C.T."/>
            <person name="Hug L.A."/>
            <person name="Sharon I."/>
            <person name="Castelle C.J."/>
            <person name="Probst A.J."/>
            <person name="Thomas B.C."/>
            <person name="Singh A."/>
            <person name="Wilkins M.J."/>
            <person name="Karaoz U."/>
            <person name="Brodie E.L."/>
            <person name="Williams K.H."/>
            <person name="Hubbard S.S."/>
            <person name="Banfield J.F."/>
        </authorList>
    </citation>
    <scope>NUCLEOTIDE SEQUENCE [LARGE SCALE GENOMIC DNA]</scope>
</reference>
<dbReference type="NCBIfam" id="TIGR00575">
    <property type="entry name" value="dnlj"/>
    <property type="match status" value="1"/>
</dbReference>
<dbReference type="Pfam" id="PF01653">
    <property type="entry name" value="DNA_ligase_aden"/>
    <property type="match status" value="1"/>
</dbReference>
<evidence type="ECO:0000256" key="7">
    <source>
        <dbReference type="ARBA" id="ARBA00022763"/>
    </source>
</evidence>
<dbReference type="Gene3D" id="6.20.10.30">
    <property type="match status" value="1"/>
</dbReference>
<dbReference type="PANTHER" id="PTHR23389">
    <property type="entry name" value="CHROMOSOME TRANSMISSION FIDELITY FACTOR 18"/>
    <property type="match status" value="1"/>
</dbReference>
<evidence type="ECO:0000256" key="14">
    <source>
        <dbReference type="HAMAP-Rule" id="MF_01588"/>
    </source>
</evidence>
<feature type="domain" description="BRCT" evidence="16">
    <location>
        <begin position="600"/>
        <end position="678"/>
    </location>
</feature>
<dbReference type="SMART" id="SM00532">
    <property type="entry name" value="LIGANc"/>
    <property type="match status" value="1"/>
</dbReference>
<evidence type="ECO:0000256" key="1">
    <source>
        <dbReference type="ARBA" id="ARBA00004067"/>
    </source>
</evidence>
<dbReference type="Pfam" id="PF14520">
    <property type="entry name" value="HHH_5"/>
    <property type="match status" value="1"/>
</dbReference>
<dbReference type="FunFam" id="2.40.50.140:FF:000012">
    <property type="entry name" value="DNA ligase"/>
    <property type="match status" value="1"/>
</dbReference>
<evidence type="ECO:0000256" key="12">
    <source>
        <dbReference type="ARBA" id="ARBA00034005"/>
    </source>
</evidence>
<dbReference type="FunFam" id="3.40.50.10190:FF:000054">
    <property type="entry name" value="DNA ligase"/>
    <property type="match status" value="1"/>
</dbReference>
<sequence length="678" mass="75128">MNKHDAKARIEKLRREINHHRYLYHVLDKQEISDAALDSLKHELQQLEEQFPNLVTPDSPTQRVGGTPLGEFKKVRHAVRMLSLNDVFSAEETTSWVERIQKIVPGRVLDFYGEVKMDGLAVSLLYRKGMLVRASTRGDGAIGEDVTQNIKTIEAIPLTLERGKGPGANAALVSRSILSDIEVRGEVYMLKSVFEKLNADLKKVNMPVFANPRNAAAGSVRQLDSKVTVKRKLSFMAYDLVTDLGQKTHQESHGLLEALGFKAGTNNEYLNDVGAIERYHRQIGKIRSKLPYWTDGIVVTVNSIATFRELGVVGKAPRGSIAYKYPAEQATTVVEDIQVQVGRTGALTPVAHLKPVRVAGSTVSRATLHNMDEIERLGVKIGDTVIVQKAGDIIPDVVQVLSKLRTGKERAYRMPGRCPVCKSPVVRKKGEVAYYCSNKSCYAQQHESLRHFVSRQAFDIDGLGPKILEQLARADLVKSSSDLFLLTEADLEPLERFAEKSAENLVKAIRASKDVSFARFIYSLGIRHVGEETAIALANHFKTFDKLVDAPFDEFDSISDVGGVVAKSIYEFFKEKDNRRLIDKLIGSGIHIQRVQPTAHNTGALAGKKIVVTGTLASLSREEAKERIRKAGGDWVTSVSKNTDYVVVGENPGSKYEKAKQLGVKVIDEKEFTELLTS</sequence>
<dbReference type="CDD" id="cd17748">
    <property type="entry name" value="BRCT_DNA_ligase_like"/>
    <property type="match status" value="1"/>
</dbReference>
<dbReference type="EC" id="6.5.1.2" evidence="2 14"/>
<dbReference type="SUPFAM" id="SSF52113">
    <property type="entry name" value="BRCT domain"/>
    <property type="match status" value="1"/>
</dbReference>
<dbReference type="Pfam" id="PF00533">
    <property type="entry name" value="BRCT"/>
    <property type="match status" value="1"/>
</dbReference>
<accession>A0A1G2B6W1</accession>
<dbReference type="InterPro" id="IPR003583">
    <property type="entry name" value="Hlx-hairpin-Hlx_DNA-bd_motif"/>
</dbReference>
<dbReference type="InterPro" id="IPR013839">
    <property type="entry name" value="DNAligase_adenylation"/>
</dbReference>
<dbReference type="GO" id="GO:0003677">
    <property type="term" value="F:DNA binding"/>
    <property type="evidence" value="ECO:0007669"/>
    <property type="project" value="InterPro"/>
</dbReference>
<dbReference type="HAMAP" id="MF_01588">
    <property type="entry name" value="DNA_ligase_A"/>
    <property type="match status" value="1"/>
</dbReference>
<comment type="function">
    <text evidence="1 14">DNA ligase that catalyzes the formation of phosphodiester linkages between 5'-phosphoryl and 3'-hydroxyl groups in double-stranded DNA using NAD as a coenzyme and as the energy source for the reaction. It is essential for DNA replication and repair of damaged DNA.</text>
</comment>
<keyword evidence="14" id="KW-0464">Manganese</keyword>
<evidence type="ECO:0000256" key="11">
    <source>
        <dbReference type="ARBA" id="ARBA00023204"/>
    </source>
</evidence>
<dbReference type="InterPro" id="IPR004150">
    <property type="entry name" value="NAD_DNA_ligase_OB"/>
</dbReference>
<feature type="binding site" evidence="14">
    <location>
        <begin position="83"/>
        <end position="84"/>
    </location>
    <ligand>
        <name>NAD(+)</name>
        <dbReference type="ChEBI" id="CHEBI:57540"/>
    </ligand>
</feature>
<dbReference type="PANTHER" id="PTHR23389:SF9">
    <property type="entry name" value="DNA LIGASE"/>
    <property type="match status" value="1"/>
</dbReference>
<proteinExistence type="inferred from homology"/>
<dbReference type="Pfam" id="PF03120">
    <property type="entry name" value="OB_DNA_ligase"/>
    <property type="match status" value="1"/>
</dbReference>
<evidence type="ECO:0000313" key="18">
    <source>
        <dbReference type="Proteomes" id="UP000179164"/>
    </source>
</evidence>
<organism evidence="17 18">
    <name type="scientific">Candidatus Kerfeldbacteria bacterium RIFCSPLOWO2_01_FULL_48_11</name>
    <dbReference type="NCBI Taxonomy" id="1798543"/>
    <lineage>
        <taxon>Bacteria</taxon>
        <taxon>Candidatus Kerfeldiibacteriota</taxon>
    </lineage>
</organism>
<dbReference type="InterPro" id="IPR012340">
    <property type="entry name" value="NA-bd_OB-fold"/>
</dbReference>
<evidence type="ECO:0000256" key="8">
    <source>
        <dbReference type="ARBA" id="ARBA00022833"/>
    </source>
</evidence>
<dbReference type="InterPro" id="IPR013840">
    <property type="entry name" value="DNAligase_N"/>
</dbReference>
<evidence type="ECO:0000256" key="4">
    <source>
        <dbReference type="ARBA" id="ARBA00022598"/>
    </source>
</evidence>
<dbReference type="GO" id="GO:0006260">
    <property type="term" value="P:DNA replication"/>
    <property type="evidence" value="ECO:0007669"/>
    <property type="project" value="UniProtKB-KW"/>
</dbReference>
<dbReference type="STRING" id="1798543.A2898_00095"/>
<dbReference type="SMART" id="SM00292">
    <property type="entry name" value="BRCT"/>
    <property type="match status" value="1"/>
</dbReference>
<feature type="binding site" evidence="14">
    <location>
        <position position="186"/>
    </location>
    <ligand>
        <name>NAD(+)</name>
        <dbReference type="ChEBI" id="CHEBI:57540"/>
    </ligand>
</feature>
<feature type="binding site" evidence="14">
    <location>
        <position position="418"/>
    </location>
    <ligand>
        <name>Zn(2+)</name>
        <dbReference type="ChEBI" id="CHEBI:29105"/>
    </ligand>
</feature>
<keyword evidence="10 14" id="KW-0520">NAD</keyword>
<feature type="binding site" evidence="14">
    <location>
        <position position="324"/>
    </location>
    <ligand>
        <name>NAD(+)</name>
        <dbReference type="ChEBI" id="CHEBI:57540"/>
    </ligand>
</feature>
<evidence type="ECO:0000256" key="3">
    <source>
        <dbReference type="ARBA" id="ARBA00013308"/>
    </source>
</evidence>
<dbReference type="Gene3D" id="2.40.50.140">
    <property type="entry name" value="Nucleic acid-binding proteins"/>
    <property type="match status" value="1"/>
</dbReference>
<dbReference type="PROSITE" id="PS50172">
    <property type="entry name" value="BRCT"/>
    <property type="match status" value="1"/>
</dbReference>
<keyword evidence="4 14" id="KW-0436">Ligase</keyword>
<keyword evidence="7 14" id="KW-0227">DNA damage</keyword>
<dbReference type="InterPro" id="IPR036420">
    <property type="entry name" value="BRCT_dom_sf"/>
</dbReference>
<evidence type="ECO:0000256" key="13">
    <source>
        <dbReference type="ARBA" id="ARBA00060881"/>
    </source>
</evidence>
<dbReference type="Proteomes" id="UP000179164">
    <property type="component" value="Unassembled WGS sequence"/>
</dbReference>
<dbReference type="InterPro" id="IPR001357">
    <property type="entry name" value="BRCT_dom"/>
</dbReference>
<dbReference type="Gene3D" id="1.10.150.20">
    <property type="entry name" value="5' to 3' exonuclease, C-terminal subdomain"/>
    <property type="match status" value="2"/>
</dbReference>
<name>A0A1G2B6W1_9BACT</name>
<evidence type="ECO:0000313" key="17">
    <source>
        <dbReference type="EMBL" id="OGY84359.1"/>
    </source>
</evidence>
<feature type="active site" description="N6-AMP-lysine intermediate" evidence="14">
    <location>
        <position position="116"/>
    </location>
</feature>
<evidence type="ECO:0000256" key="10">
    <source>
        <dbReference type="ARBA" id="ARBA00023027"/>
    </source>
</evidence>
<dbReference type="InterPro" id="IPR001679">
    <property type="entry name" value="DNA_ligase"/>
</dbReference>
<dbReference type="Gene3D" id="1.10.287.610">
    <property type="entry name" value="Helix hairpin bin"/>
    <property type="match status" value="1"/>
</dbReference>
<gene>
    <name evidence="14" type="primary">ligA</name>
    <name evidence="17" type="ORF">A2898_00095</name>
</gene>
<dbReference type="GO" id="GO:0006281">
    <property type="term" value="P:DNA repair"/>
    <property type="evidence" value="ECO:0007669"/>
    <property type="project" value="UniProtKB-KW"/>
</dbReference>
<feature type="binding site" evidence="14">
    <location>
        <position position="421"/>
    </location>
    <ligand>
        <name>Zn(2+)</name>
        <dbReference type="ChEBI" id="CHEBI:29105"/>
    </ligand>
</feature>
<dbReference type="Pfam" id="PF12826">
    <property type="entry name" value="HHH_2"/>
    <property type="match status" value="1"/>
</dbReference>
<dbReference type="PIRSF" id="PIRSF001604">
    <property type="entry name" value="LigA"/>
    <property type="match status" value="1"/>
</dbReference>
<keyword evidence="5 14" id="KW-0235">DNA replication</keyword>
<dbReference type="FunFam" id="1.10.150.20:FF:000007">
    <property type="entry name" value="DNA ligase"/>
    <property type="match status" value="1"/>
</dbReference>
<keyword evidence="11 14" id="KW-0234">DNA repair</keyword>
<dbReference type="InterPro" id="IPR033136">
    <property type="entry name" value="DNA_ligase_CS"/>
</dbReference>
<evidence type="ECO:0000256" key="9">
    <source>
        <dbReference type="ARBA" id="ARBA00022842"/>
    </source>
</evidence>
<dbReference type="CDD" id="cd00114">
    <property type="entry name" value="LIGANc"/>
    <property type="match status" value="1"/>
</dbReference>
<dbReference type="Gene3D" id="3.40.50.10190">
    <property type="entry name" value="BRCT domain"/>
    <property type="match status" value="1"/>
</dbReference>
<dbReference type="PROSITE" id="PS01055">
    <property type="entry name" value="DNA_LIGASE_N1"/>
    <property type="match status" value="1"/>
</dbReference>
<evidence type="ECO:0000256" key="2">
    <source>
        <dbReference type="ARBA" id="ARBA00012722"/>
    </source>
</evidence>
<dbReference type="EMBL" id="MHKE01000008">
    <property type="protein sequence ID" value="OGY84359.1"/>
    <property type="molecule type" value="Genomic_DNA"/>
</dbReference>
<keyword evidence="9 14" id="KW-0460">Magnesium</keyword>
<dbReference type="SUPFAM" id="SSF47781">
    <property type="entry name" value="RuvA domain 2-like"/>
    <property type="match status" value="1"/>
</dbReference>
<feature type="binding site" evidence="14">
    <location>
        <position position="436"/>
    </location>
    <ligand>
        <name>Zn(2+)</name>
        <dbReference type="ChEBI" id="CHEBI:29105"/>
    </ligand>
</feature>
<comment type="cofactor">
    <cofactor evidence="14">
        <name>Mg(2+)</name>
        <dbReference type="ChEBI" id="CHEBI:18420"/>
    </cofactor>
    <cofactor evidence="14">
        <name>Mn(2+)</name>
        <dbReference type="ChEBI" id="CHEBI:29035"/>
    </cofactor>
</comment>
<comment type="similarity">
    <text evidence="13 14">Belongs to the NAD-dependent DNA ligase family. LigA subfamily.</text>
</comment>
<dbReference type="SUPFAM" id="SSF56091">
    <property type="entry name" value="DNA ligase/mRNA capping enzyme, catalytic domain"/>
    <property type="match status" value="1"/>
</dbReference>
<comment type="catalytic activity">
    <reaction evidence="12 14 15">
        <text>NAD(+) + (deoxyribonucleotide)n-3'-hydroxyl + 5'-phospho-(deoxyribonucleotide)m = (deoxyribonucleotide)n+m + AMP + beta-nicotinamide D-nucleotide.</text>
        <dbReference type="EC" id="6.5.1.2"/>
    </reaction>
</comment>
<evidence type="ECO:0000256" key="6">
    <source>
        <dbReference type="ARBA" id="ARBA00022723"/>
    </source>
</evidence>
<keyword evidence="6 14" id="KW-0479">Metal-binding</keyword>
<comment type="caution">
    <text evidence="14">Lacks conserved residue(s) required for the propagation of feature annotation.</text>
</comment>
<dbReference type="SMART" id="SM00278">
    <property type="entry name" value="HhH1"/>
    <property type="match status" value="4"/>
</dbReference>
<dbReference type="NCBIfam" id="NF005932">
    <property type="entry name" value="PRK07956.1"/>
    <property type="match status" value="1"/>
</dbReference>
<evidence type="ECO:0000256" key="5">
    <source>
        <dbReference type="ARBA" id="ARBA00022705"/>
    </source>
</evidence>
<dbReference type="InterPro" id="IPR010994">
    <property type="entry name" value="RuvA_2-like"/>
</dbReference>
<dbReference type="InterPro" id="IPR004149">
    <property type="entry name" value="Znf_DNAligase_C4"/>
</dbReference>
<evidence type="ECO:0000256" key="15">
    <source>
        <dbReference type="RuleBase" id="RU000618"/>
    </source>
</evidence>
<comment type="caution">
    <text evidence="17">The sequence shown here is derived from an EMBL/GenBank/DDBJ whole genome shotgun (WGS) entry which is preliminary data.</text>
</comment>
<dbReference type="Gene3D" id="3.30.470.30">
    <property type="entry name" value="DNA ligase/mRNA capping enzyme"/>
    <property type="match status" value="1"/>
</dbReference>
<evidence type="ECO:0000259" key="16">
    <source>
        <dbReference type="PROSITE" id="PS50172"/>
    </source>
</evidence>
<protein>
    <recommendedName>
        <fullName evidence="3 14">DNA ligase</fullName>
        <ecNumber evidence="2 14">6.5.1.2</ecNumber>
    </recommendedName>
    <alternativeName>
        <fullName evidence="14">Polydeoxyribonucleotide synthase [NAD(+)]</fullName>
    </alternativeName>
</protein>
<keyword evidence="8 14" id="KW-0862">Zinc</keyword>
<dbReference type="GO" id="GO:0003911">
    <property type="term" value="F:DNA ligase (NAD+) activity"/>
    <property type="evidence" value="ECO:0007669"/>
    <property type="project" value="UniProtKB-UniRule"/>
</dbReference>